<evidence type="ECO:0000256" key="1">
    <source>
        <dbReference type="SAM" id="MobiDB-lite"/>
    </source>
</evidence>
<sequence length="310" mass="31895">MNNEHHDEWDRPTAGWGQTGQWDSQWETSAAAPAQERRGKGRKAGIIVGAIALVAGAGVAGAMILQGVLDGGSGTDSAEPVVVYSTEVVTAEEDSPAGATGTTGAAARVAEPAADVCDPDVVLADLGVAQWDVVDGCDGEWAMAGAKNSDDLGVVRYTNGRWAGYDHCADGRDIVPEALQRFLHTCDTRGTGPVGPSRSSGGHSVPSARGPIQASSPACDGRGILIVSSVVEQPGVSTEQQLTDALNAVPGTEYTLPGQCSSLRASLEGAAVYPVYIDYGSDRQALCAGKARYGGNARTLNTVGDFHDPC</sequence>
<evidence type="ECO:0000256" key="2">
    <source>
        <dbReference type="SAM" id="Phobius"/>
    </source>
</evidence>
<organism evidence="3 4">
    <name type="scientific">Corynebacterium suedekumii</name>
    <dbReference type="NCBI Taxonomy" id="3049801"/>
    <lineage>
        <taxon>Bacteria</taxon>
        <taxon>Bacillati</taxon>
        <taxon>Actinomycetota</taxon>
        <taxon>Actinomycetes</taxon>
        <taxon>Mycobacteriales</taxon>
        <taxon>Corynebacteriaceae</taxon>
        <taxon>Corynebacterium</taxon>
    </lineage>
</organism>
<dbReference type="Proteomes" id="UP001238805">
    <property type="component" value="Chromosome"/>
</dbReference>
<proteinExistence type="predicted"/>
<reference evidence="3 4" key="1">
    <citation type="submission" date="2023-05" db="EMBL/GenBank/DDBJ databases">
        <title>Corynebacterium suedekumii sp. nov. and Corynebacterium breve sp. nov. isolated from raw cow's milk.</title>
        <authorList>
            <person name="Baer M.K."/>
            <person name="Mehl L."/>
            <person name="Hellmuth R."/>
            <person name="Marke G."/>
            <person name="Lipski A."/>
        </authorList>
    </citation>
    <scope>NUCLEOTIDE SEQUENCE [LARGE SCALE GENOMIC DNA]</scope>
    <source>
        <strain evidence="3 4">LM112</strain>
    </source>
</reference>
<feature type="region of interest" description="Disordered" evidence="1">
    <location>
        <begin position="1"/>
        <end position="21"/>
    </location>
</feature>
<gene>
    <name evidence="3" type="ORF">QP029_01145</name>
</gene>
<dbReference type="EMBL" id="CP126970">
    <property type="protein sequence ID" value="WIM70503.1"/>
    <property type="molecule type" value="Genomic_DNA"/>
</dbReference>
<evidence type="ECO:0000313" key="3">
    <source>
        <dbReference type="EMBL" id="WIM70503.1"/>
    </source>
</evidence>
<evidence type="ECO:0000313" key="4">
    <source>
        <dbReference type="Proteomes" id="UP001238805"/>
    </source>
</evidence>
<keyword evidence="2" id="KW-0472">Membrane</keyword>
<keyword evidence="4" id="KW-1185">Reference proteome</keyword>
<name>A0ABY8VQN1_9CORY</name>
<feature type="region of interest" description="Disordered" evidence="1">
    <location>
        <begin position="189"/>
        <end position="216"/>
    </location>
</feature>
<feature type="transmembrane region" description="Helical" evidence="2">
    <location>
        <begin position="44"/>
        <end position="65"/>
    </location>
</feature>
<evidence type="ECO:0008006" key="5">
    <source>
        <dbReference type="Google" id="ProtNLM"/>
    </source>
</evidence>
<keyword evidence="2" id="KW-0812">Transmembrane</keyword>
<accession>A0ABY8VQN1</accession>
<feature type="compositionally biased region" description="Basic and acidic residues" evidence="1">
    <location>
        <begin position="1"/>
        <end position="11"/>
    </location>
</feature>
<dbReference type="RefSeq" id="WP_284875092.1">
    <property type="nucleotide sequence ID" value="NZ_CP126970.1"/>
</dbReference>
<protein>
    <recommendedName>
        <fullName evidence="5">Secreted protein</fullName>
    </recommendedName>
</protein>
<keyword evidence="2" id="KW-1133">Transmembrane helix</keyword>